<dbReference type="EMBL" id="BMFQ01000001">
    <property type="protein sequence ID" value="GGG33133.1"/>
    <property type="molecule type" value="Genomic_DNA"/>
</dbReference>
<protein>
    <submittedName>
        <fullName evidence="1">Uncharacterized protein</fullName>
    </submittedName>
</protein>
<organism evidence="1 2">
    <name type="scientific">Bizionia arctica</name>
    <dbReference type="NCBI Taxonomy" id="1495645"/>
    <lineage>
        <taxon>Bacteria</taxon>
        <taxon>Pseudomonadati</taxon>
        <taxon>Bacteroidota</taxon>
        <taxon>Flavobacteriia</taxon>
        <taxon>Flavobacteriales</taxon>
        <taxon>Flavobacteriaceae</taxon>
        <taxon>Bizionia</taxon>
    </lineage>
</organism>
<accession>A0A917LJT2</accession>
<sequence length="257" mass="30170">MKTALYFIFFISLSIFGQEPIEPTFISKIPFEADAVTGIDNFGLIYYIKNNTLYKTEDSKNYSYSNVQLGRITTANSFNPLKVTVFYADFNSVILLDNRFTEILKVDFSSIEYYKNVSLTSTANDNALWIYNQDLQQLELFDYKTNRSKATTLPLQSKALDLESNYNYAWLLTEKFLSKYNYFGSLIYKVKNDGFTSIVESNEKIYLIKEKSIYFYNETEDYFQLIKTPELLTKQFLVTNETLYIYDSKNLHKFQLN</sequence>
<comment type="caution">
    <text evidence="1">The sequence shown here is derived from an EMBL/GenBank/DDBJ whole genome shotgun (WGS) entry which is preliminary data.</text>
</comment>
<reference evidence="1" key="1">
    <citation type="journal article" date="2014" name="Int. J. Syst. Evol. Microbiol.">
        <title>Complete genome sequence of Corynebacterium casei LMG S-19264T (=DSM 44701T), isolated from a smear-ripened cheese.</title>
        <authorList>
            <consortium name="US DOE Joint Genome Institute (JGI-PGF)"/>
            <person name="Walter F."/>
            <person name="Albersmeier A."/>
            <person name="Kalinowski J."/>
            <person name="Ruckert C."/>
        </authorList>
    </citation>
    <scope>NUCLEOTIDE SEQUENCE</scope>
    <source>
        <strain evidence="1">CGMCC 1.12751</strain>
    </source>
</reference>
<gene>
    <name evidence="1" type="ORF">GCM10010976_01070</name>
</gene>
<keyword evidence="2" id="KW-1185">Reference proteome</keyword>
<dbReference type="Proteomes" id="UP000625976">
    <property type="component" value="Unassembled WGS sequence"/>
</dbReference>
<dbReference type="AlphaFoldDB" id="A0A917LJT2"/>
<evidence type="ECO:0000313" key="1">
    <source>
        <dbReference type="EMBL" id="GGG33133.1"/>
    </source>
</evidence>
<reference evidence="1" key="2">
    <citation type="submission" date="2020-09" db="EMBL/GenBank/DDBJ databases">
        <authorList>
            <person name="Sun Q."/>
            <person name="Zhou Y."/>
        </authorList>
    </citation>
    <scope>NUCLEOTIDE SEQUENCE</scope>
    <source>
        <strain evidence="1">CGMCC 1.12751</strain>
    </source>
</reference>
<evidence type="ECO:0000313" key="2">
    <source>
        <dbReference type="Proteomes" id="UP000625976"/>
    </source>
</evidence>
<proteinExistence type="predicted"/>
<dbReference type="RefSeq" id="WP_188462921.1">
    <property type="nucleotide sequence ID" value="NZ_BMFQ01000001.1"/>
</dbReference>
<name>A0A917LJT2_9FLAO</name>